<dbReference type="Pfam" id="PF05099">
    <property type="entry name" value="TerB"/>
    <property type="match status" value="1"/>
</dbReference>
<dbReference type="CDD" id="cd07316">
    <property type="entry name" value="terB_like_DjlA"/>
    <property type="match status" value="1"/>
</dbReference>
<dbReference type="EMBL" id="LICS01000189">
    <property type="protein sequence ID" value="KRO93519.1"/>
    <property type="molecule type" value="Genomic_DNA"/>
</dbReference>
<evidence type="ECO:0000259" key="2">
    <source>
        <dbReference type="PROSITE" id="PS50076"/>
    </source>
</evidence>
<sequence>MSIWGSLIGGLVGFTFAGPIRALIGSMVGGRISSARRSGSQQNFAPPQQIFAIALIILTAKLAKADGHVSKEELIAIKNKLKIPEHEMDQVGEIFNKAKEDSLGYEPYAEQIGQIYKNNPAVLVEVINTLFYIAEADFRVGFAISNVSDSEIAMIRDIAKIFGLSESQFEGIKESRKSSDELNPYIVLGCSSNDDFVTIRKKYLQLSKEHHPDILMNKGVPKEVIEESKKKMRAINSAFDQIKKMNQK</sequence>
<evidence type="ECO:0000313" key="4">
    <source>
        <dbReference type="Proteomes" id="UP000051027"/>
    </source>
</evidence>
<keyword evidence="1" id="KW-0143">Chaperone</keyword>
<reference evidence="3 4" key="1">
    <citation type="submission" date="2015-10" db="EMBL/GenBank/DDBJ databases">
        <title>Metagenome-Assembled Genomes uncover a global brackish microbiome.</title>
        <authorList>
            <person name="Hugerth L.W."/>
            <person name="Larsson J."/>
            <person name="Alneberg J."/>
            <person name="Lindh M.V."/>
            <person name="Legrand C."/>
            <person name="Pinhassi J."/>
            <person name="Andersson A.F."/>
        </authorList>
    </citation>
    <scope>NUCLEOTIDE SEQUENCE [LARGE SCALE GENOMIC DNA]</scope>
    <source>
        <strain evidence="3">BACL1 MAG-120820-bin45</strain>
    </source>
</reference>
<name>A0A0R2U274_9GAMM</name>
<dbReference type="STRING" id="1655612.ABS10_04275"/>
<dbReference type="Proteomes" id="UP000051027">
    <property type="component" value="Unassembled WGS sequence"/>
</dbReference>
<dbReference type="SUPFAM" id="SSF158682">
    <property type="entry name" value="TerB-like"/>
    <property type="match status" value="1"/>
</dbReference>
<dbReference type="InterPro" id="IPR007791">
    <property type="entry name" value="DjlA_N"/>
</dbReference>
<dbReference type="Gene3D" id="1.10.3680.10">
    <property type="entry name" value="TerB-like"/>
    <property type="match status" value="1"/>
</dbReference>
<comment type="caution">
    <text evidence="3">The sequence shown here is derived from an EMBL/GenBank/DDBJ whole genome shotgun (WGS) entry which is preliminary data.</text>
</comment>
<dbReference type="AlphaFoldDB" id="A0A0R2U274"/>
<dbReference type="InterPro" id="IPR036869">
    <property type="entry name" value="J_dom_sf"/>
</dbReference>
<accession>A0A0R2U274</accession>
<proteinExistence type="predicted"/>
<dbReference type="InterPro" id="IPR029024">
    <property type="entry name" value="TerB-like"/>
</dbReference>
<gene>
    <name evidence="3" type="ORF">ABS10_04275</name>
</gene>
<evidence type="ECO:0000256" key="1">
    <source>
        <dbReference type="ARBA" id="ARBA00023186"/>
    </source>
</evidence>
<dbReference type="InterPro" id="IPR001623">
    <property type="entry name" value="DnaJ_domain"/>
</dbReference>
<dbReference type="SUPFAM" id="SSF46565">
    <property type="entry name" value="Chaperone J-domain"/>
    <property type="match status" value="1"/>
</dbReference>
<organism evidence="3 4">
    <name type="scientific">SAR86 cluster bacterium BACL1 MAG-120820-bin45</name>
    <dbReference type="NCBI Taxonomy" id="1655612"/>
    <lineage>
        <taxon>Bacteria</taxon>
        <taxon>Pseudomonadati</taxon>
        <taxon>Pseudomonadota</taxon>
        <taxon>Gammaproteobacteria</taxon>
        <taxon>SAR86 cluster</taxon>
    </lineage>
</organism>
<feature type="domain" description="J" evidence="2">
    <location>
        <begin position="183"/>
        <end position="248"/>
    </location>
</feature>
<dbReference type="Pfam" id="PF00226">
    <property type="entry name" value="DnaJ"/>
    <property type="match status" value="1"/>
</dbReference>
<dbReference type="Gene3D" id="1.10.287.110">
    <property type="entry name" value="DnaJ domain"/>
    <property type="match status" value="1"/>
</dbReference>
<dbReference type="PROSITE" id="PS50076">
    <property type="entry name" value="DNAJ_2"/>
    <property type="match status" value="1"/>
</dbReference>
<dbReference type="SMART" id="SM00271">
    <property type="entry name" value="DnaJ"/>
    <property type="match status" value="1"/>
</dbReference>
<evidence type="ECO:0000313" key="3">
    <source>
        <dbReference type="EMBL" id="KRO93519.1"/>
    </source>
</evidence>
<dbReference type="CDD" id="cd06257">
    <property type="entry name" value="DnaJ"/>
    <property type="match status" value="1"/>
</dbReference>
<protein>
    <recommendedName>
        <fullName evidence="2">J domain-containing protein</fullName>
    </recommendedName>
</protein>